<dbReference type="SUPFAM" id="SSF48264">
    <property type="entry name" value="Cytochrome P450"/>
    <property type="match status" value="1"/>
</dbReference>
<dbReference type="GO" id="GO:0016705">
    <property type="term" value="F:oxidoreductase activity, acting on paired donors, with incorporation or reduction of molecular oxygen"/>
    <property type="evidence" value="ECO:0007669"/>
    <property type="project" value="InterPro"/>
</dbReference>
<dbReference type="Gene3D" id="1.10.630.10">
    <property type="entry name" value="Cytochrome P450"/>
    <property type="match status" value="1"/>
</dbReference>
<evidence type="ECO:0008006" key="3">
    <source>
        <dbReference type="Google" id="ProtNLM"/>
    </source>
</evidence>
<accession>A0AA40E740</accession>
<name>A0AA40E740_9PEZI</name>
<dbReference type="InterPro" id="IPR036396">
    <property type="entry name" value="Cyt_P450_sf"/>
</dbReference>
<evidence type="ECO:0000313" key="2">
    <source>
        <dbReference type="Proteomes" id="UP001172102"/>
    </source>
</evidence>
<gene>
    <name evidence="1" type="ORF">B0H67DRAFT_550577</name>
</gene>
<evidence type="ECO:0000313" key="1">
    <source>
        <dbReference type="EMBL" id="KAK0724893.1"/>
    </source>
</evidence>
<dbReference type="EMBL" id="JAUKUA010000002">
    <property type="protein sequence ID" value="KAK0724893.1"/>
    <property type="molecule type" value="Genomic_DNA"/>
</dbReference>
<sequence>MDDSQAQDEPLEKDSLWVRALHRIKNAYPITYAPRDDHVRQSRAFSYPFSNSPCVQKEPLIQTQVEKFTSRLEEFAEKQEPLNIRDWYTFATLDIISVFIAAGSDATATALTTLTYLILIHQPIYDAR</sequence>
<protein>
    <recommendedName>
        <fullName evidence="3">Cytochrome P450</fullName>
    </recommendedName>
</protein>
<dbReference type="GO" id="GO:0005506">
    <property type="term" value="F:iron ion binding"/>
    <property type="evidence" value="ECO:0007669"/>
    <property type="project" value="InterPro"/>
</dbReference>
<proteinExistence type="predicted"/>
<keyword evidence="2" id="KW-1185">Reference proteome</keyword>
<dbReference type="GO" id="GO:0020037">
    <property type="term" value="F:heme binding"/>
    <property type="evidence" value="ECO:0007669"/>
    <property type="project" value="InterPro"/>
</dbReference>
<reference evidence="1" key="1">
    <citation type="submission" date="2023-06" db="EMBL/GenBank/DDBJ databases">
        <title>Genome-scale phylogeny and comparative genomics of the fungal order Sordariales.</title>
        <authorList>
            <consortium name="Lawrence Berkeley National Laboratory"/>
            <person name="Hensen N."/>
            <person name="Bonometti L."/>
            <person name="Westerberg I."/>
            <person name="Brannstrom I.O."/>
            <person name="Guillou S."/>
            <person name="Cros-Aarteil S."/>
            <person name="Calhoun S."/>
            <person name="Haridas S."/>
            <person name="Kuo A."/>
            <person name="Mondo S."/>
            <person name="Pangilinan J."/>
            <person name="Riley R."/>
            <person name="Labutti K."/>
            <person name="Andreopoulos B."/>
            <person name="Lipzen A."/>
            <person name="Chen C."/>
            <person name="Yanf M."/>
            <person name="Daum C."/>
            <person name="Ng V."/>
            <person name="Clum A."/>
            <person name="Steindorff A."/>
            <person name="Ohm R."/>
            <person name="Martin F."/>
            <person name="Silar P."/>
            <person name="Natvig D."/>
            <person name="Lalanne C."/>
            <person name="Gautier V."/>
            <person name="Ament-Velasquez S.L."/>
            <person name="Kruys A."/>
            <person name="Hutchinson M.I."/>
            <person name="Powell A.J."/>
            <person name="Barry K."/>
            <person name="Miller A.N."/>
            <person name="Grigoriev I.V."/>
            <person name="Debuchy R."/>
            <person name="Gladieux P."/>
            <person name="Thoren M.H."/>
            <person name="Johannesson H."/>
        </authorList>
    </citation>
    <scope>NUCLEOTIDE SEQUENCE</scope>
    <source>
        <strain evidence="1">SMH4607-1</strain>
    </source>
</reference>
<organism evidence="1 2">
    <name type="scientific">Lasiosphaeris hirsuta</name>
    <dbReference type="NCBI Taxonomy" id="260670"/>
    <lineage>
        <taxon>Eukaryota</taxon>
        <taxon>Fungi</taxon>
        <taxon>Dikarya</taxon>
        <taxon>Ascomycota</taxon>
        <taxon>Pezizomycotina</taxon>
        <taxon>Sordariomycetes</taxon>
        <taxon>Sordariomycetidae</taxon>
        <taxon>Sordariales</taxon>
        <taxon>Lasiosphaeriaceae</taxon>
        <taxon>Lasiosphaeris</taxon>
    </lineage>
</organism>
<dbReference type="Proteomes" id="UP001172102">
    <property type="component" value="Unassembled WGS sequence"/>
</dbReference>
<dbReference type="GO" id="GO:0004497">
    <property type="term" value="F:monooxygenase activity"/>
    <property type="evidence" value="ECO:0007669"/>
    <property type="project" value="InterPro"/>
</dbReference>
<comment type="caution">
    <text evidence="1">The sequence shown here is derived from an EMBL/GenBank/DDBJ whole genome shotgun (WGS) entry which is preliminary data.</text>
</comment>
<dbReference type="AlphaFoldDB" id="A0AA40E740"/>